<dbReference type="PANTHER" id="PTHR39321">
    <property type="entry name" value="NICOTINATE-NUCLEOTIDE ADENYLYLTRANSFERASE-RELATED"/>
    <property type="match status" value="1"/>
</dbReference>
<dbReference type="GO" id="GO:0005524">
    <property type="term" value="F:ATP binding"/>
    <property type="evidence" value="ECO:0007669"/>
    <property type="project" value="UniProtKB-KW"/>
</dbReference>
<comment type="function">
    <text evidence="1 11">Catalyzes the reversible adenylation of nicotinate mononucleotide (NaMN) to nicotinic acid adenine dinucleotide (NaAD).</text>
</comment>
<comment type="catalytic activity">
    <reaction evidence="10 11">
        <text>nicotinate beta-D-ribonucleotide + ATP + H(+) = deamido-NAD(+) + diphosphate</text>
        <dbReference type="Rhea" id="RHEA:22860"/>
        <dbReference type="ChEBI" id="CHEBI:15378"/>
        <dbReference type="ChEBI" id="CHEBI:30616"/>
        <dbReference type="ChEBI" id="CHEBI:33019"/>
        <dbReference type="ChEBI" id="CHEBI:57502"/>
        <dbReference type="ChEBI" id="CHEBI:58437"/>
        <dbReference type="EC" id="2.7.7.18"/>
    </reaction>
</comment>
<evidence type="ECO:0000256" key="2">
    <source>
        <dbReference type="ARBA" id="ARBA00005019"/>
    </source>
</evidence>
<name>A0A1G5R1E7_9RHOB</name>
<organism evidence="13 14">
    <name type="scientific">Epibacterium ulvae</name>
    <dbReference type="NCBI Taxonomy" id="1156985"/>
    <lineage>
        <taxon>Bacteria</taxon>
        <taxon>Pseudomonadati</taxon>
        <taxon>Pseudomonadota</taxon>
        <taxon>Alphaproteobacteria</taxon>
        <taxon>Rhodobacterales</taxon>
        <taxon>Roseobacteraceae</taxon>
        <taxon>Epibacterium</taxon>
    </lineage>
</organism>
<dbReference type="GO" id="GO:0004515">
    <property type="term" value="F:nicotinate-nucleotide adenylyltransferase activity"/>
    <property type="evidence" value="ECO:0007669"/>
    <property type="project" value="UniProtKB-UniRule"/>
</dbReference>
<dbReference type="STRING" id="1156985.SAMN04488118_107114"/>
<evidence type="ECO:0000256" key="3">
    <source>
        <dbReference type="ARBA" id="ARBA00009014"/>
    </source>
</evidence>
<dbReference type="InterPro" id="IPR005248">
    <property type="entry name" value="NadD/NMNAT"/>
</dbReference>
<keyword evidence="4 11" id="KW-0662">Pyridine nucleotide biosynthesis</keyword>
<reference evidence="13 14" key="1">
    <citation type="submission" date="2016-10" db="EMBL/GenBank/DDBJ databases">
        <authorList>
            <person name="de Groot N.N."/>
        </authorList>
    </citation>
    <scope>NUCLEOTIDE SEQUENCE [LARGE SCALE GENOMIC DNA]</scope>
    <source>
        <strain evidence="13 14">U95</strain>
    </source>
</reference>
<dbReference type="OrthoDB" id="5295945at2"/>
<evidence type="ECO:0000256" key="4">
    <source>
        <dbReference type="ARBA" id="ARBA00022642"/>
    </source>
</evidence>
<comment type="pathway">
    <text evidence="2 11">Cofactor biosynthesis; NAD(+) biosynthesis; deamido-NAD(+) from nicotinate D-ribonucleotide: step 1/1.</text>
</comment>
<dbReference type="InterPro" id="IPR014729">
    <property type="entry name" value="Rossmann-like_a/b/a_fold"/>
</dbReference>
<protein>
    <recommendedName>
        <fullName evidence="11">Probable nicotinate-nucleotide adenylyltransferase</fullName>
        <ecNumber evidence="11">2.7.7.18</ecNumber>
    </recommendedName>
    <alternativeName>
        <fullName evidence="11">Deamido-NAD(+) diphosphorylase</fullName>
    </alternativeName>
    <alternativeName>
        <fullName evidence="11">Deamido-NAD(+) pyrophosphorylase</fullName>
    </alternativeName>
    <alternativeName>
        <fullName evidence="11">Nicotinate mononucleotide adenylyltransferase</fullName>
        <shortName evidence="11">NaMN adenylyltransferase</shortName>
    </alternativeName>
</protein>
<gene>
    <name evidence="11" type="primary">nadD</name>
    <name evidence="13" type="ORF">SAMN04488118_107114</name>
</gene>
<evidence type="ECO:0000313" key="14">
    <source>
        <dbReference type="Proteomes" id="UP000198767"/>
    </source>
</evidence>
<dbReference type="PANTHER" id="PTHR39321:SF3">
    <property type="entry name" value="PHOSPHOPANTETHEINE ADENYLYLTRANSFERASE"/>
    <property type="match status" value="1"/>
</dbReference>
<dbReference type="CDD" id="cd02165">
    <property type="entry name" value="NMNAT"/>
    <property type="match status" value="1"/>
</dbReference>
<dbReference type="Proteomes" id="UP000198767">
    <property type="component" value="Unassembled WGS sequence"/>
</dbReference>
<dbReference type="NCBIfam" id="NF000843">
    <property type="entry name" value="PRK00071.2-2"/>
    <property type="match status" value="1"/>
</dbReference>
<dbReference type="SUPFAM" id="SSF52374">
    <property type="entry name" value="Nucleotidylyl transferase"/>
    <property type="match status" value="1"/>
</dbReference>
<dbReference type="UniPathway" id="UPA00253">
    <property type="reaction ID" value="UER00332"/>
</dbReference>
<evidence type="ECO:0000256" key="10">
    <source>
        <dbReference type="ARBA" id="ARBA00048721"/>
    </source>
</evidence>
<keyword evidence="7 11" id="KW-0547">Nucleotide-binding</keyword>
<sequence>MPIRLPHIRPGQVVGLLGGSFDPPHGGHVALSKVALQHFALDHLFWLVSPGNPLKPHAPAMLSRRVARSRSLLRHPRVHVSAIEAELKTRFTADTLRVLQKNHPGVRFVWLMGADNLTHFHHWREWRRIIETVPMGVLARPGDRISARTSAVAQIYRHALLKPNESRGLGKKPAPAWCFLNMPMVDLSSTKLRANGEWTASNSKSETILT</sequence>
<dbReference type="RefSeq" id="WP_090219546.1">
    <property type="nucleotide sequence ID" value="NZ_CANLDO010000005.1"/>
</dbReference>
<dbReference type="EC" id="2.7.7.18" evidence="11"/>
<dbReference type="NCBIfam" id="NF000845">
    <property type="entry name" value="PRK00071.2-4"/>
    <property type="match status" value="1"/>
</dbReference>
<evidence type="ECO:0000313" key="13">
    <source>
        <dbReference type="EMBL" id="SCZ67766.1"/>
    </source>
</evidence>
<evidence type="ECO:0000256" key="5">
    <source>
        <dbReference type="ARBA" id="ARBA00022679"/>
    </source>
</evidence>
<dbReference type="NCBIfam" id="TIGR00482">
    <property type="entry name" value="nicotinate (nicotinamide) nucleotide adenylyltransferase"/>
    <property type="match status" value="1"/>
</dbReference>
<evidence type="ECO:0000256" key="6">
    <source>
        <dbReference type="ARBA" id="ARBA00022695"/>
    </source>
</evidence>
<evidence type="ECO:0000256" key="9">
    <source>
        <dbReference type="ARBA" id="ARBA00023027"/>
    </source>
</evidence>
<comment type="similarity">
    <text evidence="3 11">Belongs to the NadD family.</text>
</comment>
<keyword evidence="14" id="KW-1185">Reference proteome</keyword>
<evidence type="ECO:0000256" key="8">
    <source>
        <dbReference type="ARBA" id="ARBA00022840"/>
    </source>
</evidence>
<keyword evidence="9 11" id="KW-0520">NAD</keyword>
<evidence type="ECO:0000256" key="7">
    <source>
        <dbReference type="ARBA" id="ARBA00022741"/>
    </source>
</evidence>
<evidence type="ECO:0000259" key="12">
    <source>
        <dbReference type="Pfam" id="PF01467"/>
    </source>
</evidence>
<dbReference type="HAMAP" id="MF_00244">
    <property type="entry name" value="NaMN_adenylyltr"/>
    <property type="match status" value="1"/>
</dbReference>
<dbReference type="Pfam" id="PF01467">
    <property type="entry name" value="CTP_transf_like"/>
    <property type="match status" value="1"/>
</dbReference>
<dbReference type="EMBL" id="FMWG01000007">
    <property type="protein sequence ID" value="SCZ67766.1"/>
    <property type="molecule type" value="Genomic_DNA"/>
</dbReference>
<accession>A0A1G5R1E7</accession>
<dbReference type="Gene3D" id="3.40.50.620">
    <property type="entry name" value="HUPs"/>
    <property type="match status" value="1"/>
</dbReference>
<dbReference type="InterPro" id="IPR004821">
    <property type="entry name" value="Cyt_trans-like"/>
</dbReference>
<keyword evidence="5 11" id="KW-0808">Transferase</keyword>
<dbReference type="AlphaFoldDB" id="A0A1G5R1E7"/>
<dbReference type="GO" id="GO:0009435">
    <property type="term" value="P:NAD+ biosynthetic process"/>
    <property type="evidence" value="ECO:0007669"/>
    <property type="project" value="UniProtKB-UniRule"/>
</dbReference>
<proteinExistence type="inferred from homology"/>
<keyword evidence="6 11" id="KW-0548">Nucleotidyltransferase</keyword>
<keyword evidence="8 11" id="KW-0067">ATP-binding</keyword>
<feature type="domain" description="Cytidyltransferase-like" evidence="12">
    <location>
        <begin position="16"/>
        <end position="194"/>
    </location>
</feature>
<evidence type="ECO:0000256" key="11">
    <source>
        <dbReference type="HAMAP-Rule" id="MF_00244"/>
    </source>
</evidence>
<evidence type="ECO:0000256" key="1">
    <source>
        <dbReference type="ARBA" id="ARBA00002324"/>
    </source>
</evidence>